<organism evidence="2 3">
    <name type="scientific">Trichinella spiralis</name>
    <name type="common">Trichina worm</name>
    <dbReference type="NCBI Taxonomy" id="6334"/>
    <lineage>
        <taxon>Eukaryota</taxon>
        <taxon>Metazoa</taxon>
        <taxon>Ecdysozoa</taxon>
        <taxon>Nematoda</taxon>
        <taxon>Enoplea</taxon>
        <taxon>Dorylaimia</taxon>
        <taxon>Trichinellida</taxon>
        <taxon>Trichinellidae</taxon>
        <taxon>Trichinella</taxon>
    </lineage>
</organism>
<accession>A0A0V1BZS6</accession>
<reference evidence="2 3" key="1">
    <citation type="submission" date="2015-01" db="EMBL/GenBank/DDBJ databases">
        <title>Evolution of Trichinella species and genotypes.</title>
        <authorList>
            <person name="Korhonen P.K."/>
            <person name="Edoardo P."/>
            <person name="Giuseppe L.R."/>
            <person name="Gasser R.B."/>
        </authorList>
    </citation>
    <scope>NUCLEOTIDE SEQUENCE [LARGE SCALE GENOMIC DNA]</scope>
    <source>
        <strain evidence="2">ISS3</strain>
    </source>
</reference>
<feature type="compositionally biased region" description="Pro residues" evidence="1">
    <location>
        <begin position="122"/>
        <end position="134"/>
    </location>
</feature>
<feature type="region of interest" description="Disordered" evidence="1">
    <location>
        <begin position="85"/>
        <end position="134"/>
    </location>
</feature>
<protein>
    <submittedName>
        <fullName evidence="2">Uncharacterized protein</fullName>
    </submittedName>
</protein>
<gene>
    <name evidence="2" type="ORF">T01_12611</name>
</gene>
<comment type="caution">
    <text evidence="2">The sequence shown here is derived from an EMBL/GenBank/DDBJ whole genome shotgun (WGS) entry which is preliminary data.</text>
</comment>
<evidence type="ECO:0000256" key="1">
    <source>
        <dbReference type="SAM" id="MobiDB-lite"/>
    </source>
</evidence>
<evidence type="ECO:0000313" key="2">
    <source>
        <dbReference type="EMBL" id="KRY42522.1"/>
    </source>
</evidence>
<feature type="compositionally biased region" description="Low complexity" evidence="1">
    <location>
        <begin position="112"/>
        <end position="121"/>
    </location>
</feature>
<name>A0A0V1BZS6_TRISP</name>
<dbReference type="InParanoid" id="A0A0V1BZS6"/>
<dbReference type="Proteomes" id="UP000054776">
    <property type="component" value="Unassembled WGS sequence"/>
</dbReference>
<dbReference type="AlphaFoldDB" id="A0A0V1BZS6"/>
<dbReference type="OrthoDB" id="10363582at2759"/>
<dbReference type="EMBL" id="JYDH01000003">
    <property type="protein sequence ID" value="KRY42522.1"/>
    <property type="molecule type" value="Genomic_DNA"/>
</dbReference>
<evidence type="ECO:0000313" key="3">
    <source>
        <dbReference type="Proteomes" id="UP000054776"/>
    </source>
</evidence>
<proteinExistence type="predicted"/>
<sequence length="134" mass="14225">MDPGASCALLGSKRVARSRLAYDMPLSTRASLATRVGDSWTTVCPDSLFPSTASKLLQSGAVPLQPALRPRARFLPIDTFSRSADGARGFATSPPHSPRSVNAGFPRRRRPSSPSMLTVPVSSPPPLRRPCGPS</sequence>
<keyword evidence="3" id="KW-1185">Reference proteome</keyword>